<reference evidence="2" key="1">
    <citation type="submission" date="2017-01" db="EMBL/GenBank/DDBJ databases">
        <authorList>
            <person name="Wang Y."/>
            <person name="White M."/>
            <person name="Kvist S."/>
            <person name="Moncalvo J.-M."/>
        </authorList>
    </citation>
    <scope>NUCLEOTIDE SEQUENCE [LARGE SCALE GENOMIC DNA]</scope>
    <source>
        <strain evidence="2">COL-18-3</strain>
    </source>
</reference>
<evidence type="ECO:0000313" key="1">
    <source>
        <dbReference type="EMBL" id="OMH79062.1"/>
    </source>
</evidence>
<dbReference type="EMBL" id="LSSK01001682">
    <property type="protein sequence ID" value="OMH79062.1"/>
    <property type="molecule type" value="Genomic_DNA"/>
</dbReference>
<proteinExistence type="predicted"/>
<organism evidence="1 2">
    <name type="scientific">Zancudomyces culisetae</name>
    <name type="common">Gut fungus</name>
    <name type="synonym">Smittium culisetae</name>
    <dbReference type="NCBI Taxonomy" id="1213189"/>
    <lineage>
        <taxon>Eukaryota</taxon>
        <taxon>Fungi</taxon>
        <taxon>Fungi incertae sedis</taxon>
        <taxon>Zoopagomycota</taxon>
        <taxon>Kickxellomycotina</taxon>
        <taxon>Harpellomycetes</taxon>
        <taxon>Harpellales</taxon>
        <taxon>Legeriomycetaceae</taxon>
        <taxon>Zancudomyces</taxon>
    </lineage>
</organism>
<keyword evidence="2" id="KW-1185">Reference proteome</keyword>
<sequence>MLQLLLENGTPVELVDENDTKGLCSIKNCKIAKRLLEFSDKDKVKSKIPESQAKVETRLEFNKIMLCLIEVLRFYDAFQSYDSYGYDYYYYYGDYEDFEYEENDYILDFDEFCENLYLYEGVMVFMSSKKKDIANALELYFDDLPRSYESNGIDRILYDKLVEIIGYVIENRLQSTFDGTENDETNGLRNENNIEVLNDRHYELAKLELVNRNFGMLKTLIEYGLDVNSHDSLILKTAYKASDIEWIYYFISKGAKLKGRSDGFEEACKSDKVDVLKYWINNGGVVPKDPEYPCINMACLKSNFDMFKLLVENGVDLSYSKTNRVRIACRLDLKKTLKYLLDNNAAKGVHHHELVYACLTEDVGLVKMILEYYVGLGVLKRTSNRSPKKGGEITVQYY</sequence>
<dbReference type="SUPFAM" id="SSF48403">
    <property type="entry name" value="Ankyrin repeat"/>
    <property type="match status" value="1"/>
</dbReference>
<dbReference type="Proteomes" id="UP000188320">
    <property type="component" value="Unassembled WGS sequence"/>
</dbReference>
<protein>
    <submittedName>
        <fullName evidence="1">Putative ankyrin repeat protein L25</fullName>
    </submittedName>
</protein>
<gene>
    <name evidence="1" type="ORF">AX774_g7533</name>
</gene>
<dbReference type="AlphaFoldDB" id="A0A1R1PDW2"/>
<comment type="caution">
    <text evidence="1">The sequence shown here is derived from an EMBL/GenBank/DDBJ whole genome shotgun (WGS) entry which is preliminary data.</text>
</comment>
<evidence type="ECO:0000313" key="2">
    <source>
        <dbReference type="Proteomes" id="UP000188320"/>
    </source>
</evidence>
<dbReference type="Gene3D" id="1.25.40.20">
    <property type="entry name" value="Ankyrin repeat-containing domain"/>
    <property type="match status" value="1"/>
</dbReference>
<accession>A0A1R1PDW2</accession>
<dbReference type="InterPro" id="IPR036770">
    <property type="entry name" value="Ankyrin_rpt-contain_sf"/>
</dbReference>
<name>A0A1R1PDW2_ZANCU</name>